<dbReference type="InterPro" id="IPR002104">
    <property type="entry name" value="Integrase_catalytic"/>
</dbReference>
<proteinExistence type="predicted"/>
<dbReference type="GO" id="GO:0006310">
    <property type="term" value="P:DNA recombination"/>
    <property type="evidence" value="ECO:0007669"/>
    <property type="project" value="UniProtKB-KW"/>
</dbReference>
<evidence type="ECO:0000313" key="4">
    <source>
        <dbReference type="EMBL" id="TQM94944.1"/>
    </source>
</evidence>
<dbReference type="RefSeq" id="WP_170207181.1">
    <property type="nucleotide sequence ID" value="NZ_VFPT01000001.1"/>
</dbReference>
<feature type="compositionally biased region" description="Polar residues" evidence="2">
    <location>
        <begin position="311"/>
        <end position="320"/>
    </location>
</feature>
<keyword evidence="1" id="KW-0233">DNA recombination</keyword>
<dbReference type="PROSITE" id="PS51898">
    <property type="entry name" value="TYR_RECOMBINASE"/>
    <property type="match status" value="1"/>
</dbReference>
<feature type="domain" description="Tyr recombinase" evidence="3">
    <location>
        <begin position="131"/>
        <end position="313"/>
    </location>
</feature>
<name>A0A543KIR0_9RHOB</name>
<evidence type="ECO:0000313" key="5">
    <source>
        <dbReference type="Proteomes" id="UP000320582"/>
    </source>
</evidence>
<evidence type="ECO:0000259" key="3">
    <source>
        <dbReference type="PROSITE" id="PS51898"/>
    </source>
</evidence>
<dbReference type="InterPro" id="IPR013762">
    <property type="entry name" value="Integrase-like_cat_sf"/>
</dbReference>
<dbReference type="AlphaFoldDB" id="A0A543KIR0"/>
<dbReference type="InterPro" id="IPR011010">
    <property type="entry name" value="DNA_brk_join_enz"/>
</dbReference>
<dbReference type="Gene3D" id="1.10.443.10">
    <property type="entry name" value="Intergrase catalytic core"/>
    <property type="match status" value="1"/>
</dbReference>
<protein>
    <submittedName>
        <fullName evidence="4">Site-specific recombinase XerD</fullName>
    </submittedName>
</protein>
<gene>
    <name evidence="4" type="ORF">BD293_3636</name>
</gene>
<evidence type="ECO:0000256" key="2">
    <source>
        <dbReference type="SAM" id="MobiDB-lite"/>
    </source>
</evidence>
<dbReference type="SUPFAM" id="SSF56349">
    <property type="entry name" value="DNA breaking-rejoining enzymes"/>
    <property type="match status" value="1"/>
</dbReference>
<feature type="region of interest" description="Disordered" evidence="2">
    <location>
        <begin position="311"/>
        <end position="330"/>
    </location>
</feature>
<keyword evidence="5" id="KW-1185">Reference proteome</keyword>
<dbReference type="GO" id="GO:0015074">
    <property type="term" value="P:DNA integration"/>
    <property type="evidence" value="ECO:0007669"/>
    <property type="project" value="InterPro"/>
</dbReference>
<sequence>MPDRPPDHPDFLAAYAAAAGSTRPVRAKADSGSLALAVEGYLKSDVFLVGLKEGTRSARRPMLDEIRERYGHGRVIDLRTKHIEADLMRFTGHARNNHLKAWRGFGKWLAVTYKIADPTTGARKAPVAQSDGHPPWSETEVETFRAYWPIDTPERLAFEVIFWTGARISDAVRLGHGNVDRDGWIVFRQQKTGGEVAIPFNRTLPDFAECMKEDLGYLHAALNARKDKHMTWMTTAHGKSRSVKAAGQWFAAKARSAGVCGRSAHGLRKSRARALAEAEGTSAQIGAWTGHESLSEIERYIRNFNKRKVLSSTKTEQKVPTQLAKVPNLQ</sequence>
<organism evidence="4 5">
    <name type="scientific">Roseinatronobacter monicus</name>
    <dbReference type="NCBI Taxonomy" id="393481"/>
    <lineage>
        <taxon>Bacteria</taxon>
        <taxon>Pseudomonadati</taxon>
        <taxon>Pseudomonadota</taxon>
        <taxon>Alphaproteobacteria</taxon>
        <taxon>Rhodobacterales</taxon>
        <taxon>Paracoccaceae</taxon>
        <taxon>Roseinatronobacter</taxon>
    </lineage>
</organism>
<accession>A0A543KIR0</accession>
<comment type="caution">
    <text evidence="4">The sequence shown here is derived from an EMBL/GenBank/DDBJ whole genome shotgun (WGS) entry which is preliminary data.</text>
</comment>
<evidence type="ECO:0000256" key="1">
    <source>
        <dbReference type="ARBA" id="ARBA00023172"/>
    </source>
</evidence>
<dbReference type="EMBL" id="VFPT01000001">
    <property type="protein sequence ID" value="TQM94944.1"/>
    <property type="molecule type" value="Genomic_DNA"/>
</dbReference>
<dbReference type="Proteomes" id="UP000320582">
    <property type="component" value="Unassembled WGS sequence"/>
</dbReference>
<dbReference type="GO" id="GO:0003677">
    <property type="term" value="F:DNA binding"/>
    <property type="evidence" value="ECO:0007669"/>
    <property type="project" value="InterPro"/>
</dbReference>
<reference evidence="4 5" key="1">
    <citation type="submission" date="2019-06" db="EMBL/GenBank/DDBJ databases">
        <title>Genomic Encyclopedia of Archaeal and Bacterial Type Strains, Phase II (KMG-II): from individual species to whole genera.</title>
        <authorList>
            <person name="Goeker M."/>
        </authorList>
    </citation>
    <scope>NUCLEOTIDE SEQUENCE [LARGE SCALE GENOMIC DNA]</scope>
    <source>
        <strain evidence="4 5">DSM 18423</strain>
    </source>
</reference>
<dbReference type="Pfam" id="PF00589">
    <property type="entry name" value="Phage_integrase"/>
    <property type="match status" value="1"/>
</dbReference>